<keyword evidence="1" id="KW-0472">Membrane</keyword>
<reference evidence="2 3" key="1">
    <citation type="submission" date="2020-10" db="EMBL/GenBank/DDBJ databases">
        <authorList>
            <person name="Castelo-Branco R."/>
            <person name="Eusebio N."/>
            <person name="Adriana R."/>
            <person name="Vieira A."/>
            <person name="Brugerolle De Fraissinette N."/>
            <person name="Rezende De Castro R."/>
            <person name="Schneider M.P."/>
            <person name="Vasconcelos V."/>
            <person name="Leao P.N."/>
        </authorList>
    </citation>
    <scope>NUCLEOTIDE SEQUENCE [LARGE SCALE GENOMIC DNA]</scope>
    <source>
        <strain evidence="2 3">LEGE 00031</strain>
    </source>
</reference>
<dbReference type="Proteomes" id="UP000658720">
    <property type="component" value="Unassembled WGS sequence"/>
</dbReference>
<dbReference type="RefSeq" id="WP_194020290.1">
    <property type="nucleotide sequence ID" value="NZ_JADEVV010000039.1"/>
</dbReference>
<evidence type="ECO:0000313" key="2">
    <source>
        <dbReference type="EMBL" id="MBE9254772.1"/>
    </source>
</evidence>
<evidence type="ECO:0000313" key="3">
    <source>
        <dbReference type="Proteomes" id="UP000658720"/>
    </source>
</evidence>
<protein>
    <recommendedName>
        <fullName evidence="4">Bacterial Pleckstrin homology domain-containing protein</fullName>
    </recommendedName>
</protein>
<feature type="transmembrane region" description="Helical" evidence="1">
    <location>
        <begin position="59"/>
        <end position="80"/>
    </location>
</feature>
<feature type="transmembrane region" description="Helical" evidence="1">
    <location>
        <begin position="173"/>
        <end position="197"/>
    </location>
</feature>
<feature type="transmembrane region" description="Helical" evidence="1">
    <location>
        <begin position="31"/>
        <end position="53"/>
    </location>
</feature>
<proteinExistence type="predicted"/>
<comment type="caution">
    <text evidence="2">The sequence shown here is derived from an EMBL/GenBank/DDBJ whole genome shotgun (WGS) entry which is preliminary data.</text>
</comment>
<dbReference type="EMBL" id="JADEVV010000039">
    <property type="protein sequence ID" value="MBE9254772.1"/>
    <property type="molecule type" value="Genomic_DNA"/>
</dbReference>
<keyword evidence="3" id="KW-1185">Reference proteome</keyword>
<evidence type="ECO:0008006" key="4">
    <source>
        <dbReference type="Google" id="ProtNLM"/>
    </source>
</evidence>
<evidence type="ECO:0000256" key="1">
    <source>
        <dbReference type="SAM" id="Phobius"/>
    </source>
</evidence>
<sequence length="203" mass="22359">MSSAFSQPSASTSSVNALSGDRQEIFPLSPLIKITLVNLYLALTVPLPILAQLTQGNTVLTLLLTVGLMVGLIALVAALAEEVVLNQQEIAVRYPRWVPKFFRSGWQLSWSDVTALKCRTTGQGGLVYYFLTPAQDKAYLLPMRVAGFNRLTQLVSDHTGINTQDVRPLSQPWMYLLLLLFTLMLWGSELAIALLLWSSPPLA</sequence>
<gene>
    <name evidence="2" type="ORF">IQ217_13185</name>
</gene>
<name>A0ABR9VTU9_9SYNC</name>
<keyword evidence="1" id="KW-1133">Transmembrane helix</keyword>
<organism evidence="2 3">
    <name type="scientific">Synechocystis salina LEGE 00031</name>
    <dbReference type="NCBI Taxonomy" id="1828736"/>
    <lineage>
        <taxon>Bacteria</taxon>
        <taxon>Bacillati</taxon>
        <taxon>Cyanobacteriota</taxon>
        <taxon>Cyanophyceae</taxon>
        <taxon>Synechococcales</taxon>
        <taxon>Merismopediaceae</taxon>
        <taxon>Synechocystis</taxon>
    </lineage>
</organism>
<accession>A0ABR9VTU9</accession>
<keyword evidence="1" id="KW-0812">Transmembrane</keyword>